<comment type="caution">
    <text evidence="1">The sequence shown here is derived from an EMBL/GenBank/DDBJ whole genome shotgun (WGS) entry which is preliminary data.</text>
</comment>
<dbReference type="EMBL" id="JABDJR010000060">
    <property type="protein sequence ID" value="NNF05460.1"/>
    <property type="molecule type" value="Genomic_DNA"/>
</dbReference>
<evidence type="ECO:0000313" key="2">
    <source>
        <dbReference type="Proteomes" id="UP000547674"/>
    </source>
</evidence>
<accession>A0A7Y2E8S4</accession>
<protein>
    <recommendedName>
        <fullName evidence="3">STAS/SEC14 domain-containing protein</fullName>
    </recommendedName>
</protein>
<dbReference type="Proteomes" id="UP000547674">
    <property type="component" value="Unassembled WGS sequence"/>
</dbReference>
<reference evidence="1 2" key="1">
    <citation type="submission" date="2020-03" db="EMBL/GenBank/DDBJ databases">
        <title>Metabolic flexibility allows generalist bacteria to become dominant in a frequently disturbed ecosystem.</title>
        <authorList>
            <person name="Chen Y.-J."/>
            <person name="Leung P.M."/>
            <person name="Bay S.K."/>
            <person name="Hugenholtz P."/>
            <person name="Kessler A.J."/>
            <person name="Shelley G."/>
            <person name="Waite D.W."/>
            <person name="Cook P.L."/>
            <person name="Greening C."/>
        </authorList>
    </citation>
    <scope>NUCLEOTIDE SEQUENCE [LARGE SCALE GENOMIC DNA]</scope>
    <source>
        <strain evidence="1">SS_bin_28</strain>
    </source>
</reference>
<evidence type="ECO:0008006" key="3">
    <source>
        <dbReference type="Google" id="ProtNLM"/>
    </source>
</evidence>
<organism evidence="1 2">
    <name type="scientific">Eiseniibacteriota bacterium</name>
    <dbReference type="NCBI Taxonomy" id="2212470"/>
    <lineage>
        <taxon>Bacteria</taxon>
        <taxon>Candidatus Eiseniibacteriota</taxon>
    </lineage>
</organism>
<name>A0A7Y2E8S4_UNCEI</name>
<evidence type="ECO:0000313" key="1">
    <source>
        <dbReference type="EMBL" id="NNF05460.1"/>
    </source>
</evidence>
<proteinExistence type="predicted"/>
<sequence>MDLHYESNFQGGVIAVLAPSDLAFGMARIYQSLSDNSPVKVGVFRSMGEARDWLSSQA</sequence>
<dbReference type="AlphaFoldDB" id="A0A7Y2E8S4"/>
<gene>
    <name evidence="1" type="ORF">HKN21_01740</name>
</gene>